<dbReference type="Pfam" id="PF00520">
    <property type="entry name" value="Ion_trans"/>
    <property type="match status" value="1"/>
</dbReference>
<feature type="transmembrane region" description="Helical" evidence="12">
    <location>
        <begin position="398"/>
        <end position="416"/>
    </location>
</feature>
<dbReference type="GO" id="GO:0034703">
    <property type="term" value="C:cation channel complex"/>
    <property type="evidence" value="ECO:0007669"/>
    <property type="project" value="TreeGrafter"/>
</dbReference>
<dbReference type="GO" id="GO:0070679">
    <property type="term" value="F:inositol 1,4,5 trisphosphate binding"/>
    <property type="evidence" value="ECO:0007669"/>
    <property type="project" value="TreeGrafter"/>
</dbReference>
<feature type="transmembrane region" description="Helical" evidence="12">
    <location>
        <begin position="532"/>
        <end position="556"/>
    </location>
</feature>
<keyword evidence="11" id="KW-0175">Coiled coil</keyword>
<dbReference type="EMBL" id="AMQN01004976">
    <property type="status" value="NOT_ANNOTATED_CDS"/>
    <property type="molecule type" value="Genomic_DNA"/>
</dbReference>
<dbReference type="GO" id="GO:0051480">
    <property type="term" value="P:regulation of cytosolic calcium ion concentration"/>
    <property type="evidence" value="ECO:0007669"/>
    <property type="project" value="TreeGrafter"/>
</dbReference>
<keyword evidence="9" id="KW-0407">Ion channel</keyword>
<evidence type="ECO:0000256" key="5">
    <source>
        <dbReference type="ARBA" id="ARBA00022989"/>
    </source>
</evidence>
<dbReference type="InterPro" id="IPR036770">
    <property type="entry name" value="Ankyrin_rpt-contain_sf"/>
</dbReference>
<evidence type="ECO:0000313" key="15">
    <source>
        <dbReference type="EnsemblMetazoa" id="CapteP173024"/>
    </source>
</evidence>
<dbReference type="Pfam" id="PF13637">
    <property type="entry name" value="Ank_4"/>
    <property type="match status" value="1"/>
</dbReference>
<keyword evidence="16" id="KW-1185">Reference proteome</keyword>
<evidence type="ECO:0000256" key="11">
    <source>
        <dbReference type="SAM" id="Coils"/>
    </source>
</evidence>
<dbReference type="PANTHER" id="PTHR10117:SF54">
    <property type="entry name" value="TRANSIENT RECEPTOR POTENTIAL-GAMMA PROTEIN"/>
    <property type="match status" value="1"/>
</dbReference>
<dbReference type="EMBL" id="KB294813">
    <property type="protein sequence ID" value="ELU14059.1"/>
    <property type="molecule type" value="Genomic_DNA"/>
</dbReference>
<feature type="transmembrane region" description="Helical" evidence="12">
    <location>
        <begin position="461"/>
        <end position="480"/>
    </location>
</feature>
<accession>R7V652</accession>
<dbReference type="InterPro" id="IPR002153">
    <property type="entry name" value="TRPC_channel"/>
</dbReference>
<evidence type="ECO:0000256" key="1">
    <source>
        <dbReference type="ARBA" id="ARBA00004141"/>
    </source>
</evidence>
<dbReference type="STRING" id="283909.R7V652"/>
<feature type="domain" description="Transient receptor ion channel" evidence="13">
    <location>
        <begin position="157"/>
        <end position="219"/>
    </location>
</feature>
<reference evidence="14 16" key="2">
    <citation type="journal article" date="2013" name="Nature">
        <title>Insights into bilaterian evolution from three spiralian genomes.</title>
        <authorList>
            <person name="Simakov O."/>
            <person name="Marletaz F."/>
            <person name="Cho S.J."/>
            <person name="Edsinger-Gonzales E."/>
            <person name="Havlak P."/>
            <person name="Hellsten U."/>
            <person name="Kuo D.H."/>
            <person name="Larsson T."/>
            <person name="Lv J."/>
            <person name="Arendt D."/>
            <person name="Savage R."/>
            <person name="Osoegawa K."/>
            <person name="de Jong P."/>
            <person name="Grimwood J."/>
            <person name="Chapman J.A."/>
            <person name="Shapiro H."/>
            <person name="Aerts A."/>
            <person name="Otillar R.P."/>
            <person name="Terry A.Y."/>
            <person name="Boore J.L."/>
            <person name="Grigoriev I.V."/>
            <person name="Lindberg D.R."/>
            <person name="Seaver E.C."/>
            <person name="Weisblat D.A."/>
            <person name="Putnam N.H."/>
            <person name="Rokhsar D.S."/>
        </authorList>
    </citation>
    <scope>NUCLEOTIDE SEQUENCE</scope>
    <source>
        <strain evidence="14 16">I ESC-2004</strain>
    </source>
</reference>
<dbReference type="Pfam" id="PF08344">
    <property type="entry name" value="TRP_2"/>
    <property type="match status" value="1"/>
</dbReference>
<protein>
    <recommendedName>
        <fullName evidence="13">Transient receptor ion channel domain-containing protein</fullName>
    </recommendedName>
</protein>
<evidence type="ECO:0000256" key="7">
    <source>
        <dbReference type="ARBA" id="ARBA00023065"/>
    </source>
</evidence>
<feature type="coiled-coil region" evidence="11">
    <location>
        <begin position="751"/>
        <end position="785"/>
    </location>
</feature>
<evidence type="ECO:0000256" key="12">
    <source>
        <dbReference type="SAM" id="Phobius"/>
    </source>
</evidence>
<dbReference type="Pfam" id="PF00023">
    <property type="entry name" value="Ank"/>
    <property type="match status" value="1"/>
</dbReference>
<dbReference type="AlphaFoldDB" id="R7V652"/>
<keyword evidence="8 12" id="KW-0472">Membrane</keyword>
<dbReference type="SUPFAM" id="SSF48403">
    <property type="entry name" value="Ankyrin repeat"/>
    <property type="match status" value="1"/>
</dbReference>
<keyword evidence="7" id="KW-0406">Ion transport</keyword>
<dbReference type="PROSITE" id="PS50297">
    <property type="entry name" value="ANK_REP_REGION"/>
    <property type="match status" value="1"/>
</dbReference>
<dbReference type="GO" id="GO:0005886">
    <property type="term" value="C:plasma membrane"/>
    <property type="evidence" value="ECO:0007669"/>
    <property type="project" value="TreeGrafter"/>
</dbReference>
<dbReference type="InterPro" id="IPR013555">
    <property type="entry name" value="TRP_dom"/>
</dbReference>
<evidence type="ECO:0000313" key="14">
    <source>
        <dbReference type="EMBL" id="ELU14059.1"/>
    </source>
</evidence>
<comment type="subcellular location">
    <subcellularLocation>
        <location evidence="1">Membrane</location>
        <topology evidence="1">Multi-pass membrane protein</topology>
    </subcellularLocation>
</comment>
<feature type="transmembrane region" description="Helical" evidence="12">
    <location>
        <begin position="437"/>
        <end position="455"/>
    </location>
</feature>
<sequence length="814" mass="93782">MPNQEPVSRVDQEFLLAVESGDLGAVQRSVLQYNASVNCVDSIGCGALELALYSGHVHIVEYLLPRSNLERIEDALLLAISKDDVTMTELILDHPLYRNQRVQLTHAGGFYQQDSDSPRLRPNTTPLVLASHRNNFHIVQLLLQRGASIHPPHDYFCDCIECSNMRVFDSVKYSKCRLNTFQALASPAFISLSSDDPILTAFLLSHQLEQLADIEKEYKSEYQRLSEGCKNYGVELLDLCRSSLEIRAILNEDGTTYVEDEDAERAAMDNTNCGLARVKLAIKYEQKRFIAHATCQRQLISQWYSGLPWMRHQRMTIKLLAVPLASILLPFFSIAFIFTSRDGYIGSRMRSPFIKFLNHTCSYMMFLILVFMATTRGGSGNPWLDMACQGVHDTLPDSAVFTMIFFWVIGMFVHECRQLWREGCRDYVLDWWNWMDSSLIFLYLSYYAVQIVVFVKSAFNSLYIVLLIASIIYFFHSPQYEFLDTMSDMNSLADIFFALANVLSFARIAHLLPANEQLGPLLVSFGRMLHDVIRFGAVFILVFLAFMCGLTTLYRVHQCENNHFSRLDLTLASLFWATFGMGDTKATQIDQRYLGSDKNLIRTHTRHFTLTVVMGYGLFWSYITAAVVVLLNMLIAMMSNSFQEIYDDRDVEWKFARAKLWIDYLEEGCTLPSPFNLIPNPKYPWRLLQWAIKQCKKKNEDIPESAYFYMQRRKNGMLSDSDIRKKEFPPKPESFYRQVTRRLIQRYVYKKQCEKSEAAQSENELSEVKQEVVALGTEIAKLRHEIAYISNSLPKFPKNGLKTSVKHSRIELQV</sequence>
<evidence type="ECO:0000259" key="13">
    <source>
        <dbReference type="SMART" id="SM01420"/>
    </source>
</evidence>
<dbReference type="Gene3D" id="1.25.40.20">
    <property type="entry name" value="Ankyrin repeat-containing domain"/>
    <property type="match status" value="1"/>
</dbReference>
<gene>
    <name evidence="14" type="ORF">CAPTEDRAFT_173024</name>
</gene>
<dbReference type="SMART" id="SM01420">
    <property type="entry name" value="TRP_2"/>
    <property type="match status" value="1"/>
</dbReference>
<feature type="transmembrane region" description="Helical" evidence="12">
    <location>
        <begin position="360"/>
        <end position="378"/>
    </location>
</feature>
<dbReference type="InterPro" id="IPR005821">
    <property type="entry name" value="Ion_trans_dom"/>
</dbReference>
<dbReference type="NCBIfam" id="TIGR00870">
    <property type="entry name" value="trp"/>
    <property type="match status" value="1"/>
</dbReference>
<evidence type="ECO:0000256" key="8">
    <source>
        <dbReference type="ARBA" id="ARBA00023136"/>
    </source>
</evidence>
<evidence type="ECO:0000256" key="2">
    <source>
        <dbReference type="ARBA" id="ARBA00022448"/>
    </source>
</evidence>
<evidence type="ECO:0000256" key="4">
    <source>
        <dbReference type="ARBA" id="ARBA00022737"/>
    </source>
</evidence>
<name>R7V652_CAPTE</name>
<reference evidence="15" key="3">
    <citation type="submission" date="2015-06" db="UniProtKB">
        <authorList>
            <consortium name="EnsemblMetazoa"/>
        </authorList>
    </citation>
    <scope>IDENTIFICATION</scope>
</reference>
<reference evidence="16" key="1">
    <citation type="submission" date="2012-12" db="EMBL/GenBank/DDBJ databases">
        <authorList>
            <person name="Hellsten U."/>
            <person name="Grimwood J."/>
            <person name="Chapman J.A."/>
            <person name="Shapiro H."/>
            <person name="Aerts A."/>
            <person name="Otillar R.P."/>
            <person name="Terry A.Y."/>
            <person name="Boore J.L."/>
            <person name="Simakov O."/>
            <person name="Marletaz F."/>
            <person name="Cho S.-J."/>
            <person name="Edsinger-Gonzales E."/>
            <person name="Havlak P."/>
            <person name="Kuo D.-H."/>
            <person name="Larsson T."/>
            <person name="Lv J."/>
            <person name="Arendt D."/>
            <person name="Savage R."/>
            <person name="Osoegawa K."/>
            <person name="de Jong P."/>
            <person name="Lindberg D.R."/>
            <person name="Seaver E.C."/>
            <person name="Weisblat D.A."/>
            <person name="Putnam N.H."/>
            <person name="Grigoriev I.V."/>
            <person name="Rokhsar D.S."/>
        </authorList>
    </citation>
    <scope>NUCLEOTIDE SEQUENCE</scope>
    <source>
        <strain evidence="16">I ESC-2004</strain>
    </source>
</reference>
<feature type="repeat" description="ANK" evidence="10">
    <location>
        <begin position="122"/>
        <end position="154"/>
    </location>
</feature>
<keyword evidence="5 12" id="KW-1133">Transmembrane helix</keyword>
<dbReference type="SMART" id="SM00248">
    <property type="entry name" value="ANK"/>
    <property type="match status" value="2"/>
</dbReference>
<keyword evidence="4" id="KW-0677">Repeat</keyword>
<evidence type="ECO:0000256" key="6">
    <source>
        <dbReference type="ARBA" id="ARBA00023043"/>
    </source>
</evidence>
<dbReference type="OrthoDB" id="2373987at2759"/>
<feature type="transmembrane region" description="Helical" evidence="12">
    <location>
        <begin position="320"/>
        <end position="339"/>
    </location>
</feature>
<keyword evidence="6 10" id="KW-0040">ANK repeat</keyword>
<dbReference type="OMA" id="TENEHYD"/>
<dbReference type="PRINTS" id="PR01097">
    <property type="entry name" value="TRNSRECEPTRP"/>
</dbReference>
<evidence type="ECO:0000256" key="3">
    <source>
        <dbReference type="ARBA" id="ARBA00022692"/>
    </source>
</evidence>
<evidence type="ECO:0000313" key="16">
    <source>
        <dbReference type="Proteomes" id="UP000014760"/>
    </source>
</evidence>
<dbReference type="EnsemblMetazoa" id="CapteT173024">
    <property type="protein sequence ID" value="CapteP173024"/>
    <property type="gene ID" value="CapteG173024"/>
</dbReference>
<dbReference type="HOGENOM" id="CLU_005716_4_2_1"/>
<dbReference type="GO" id="GO:0015279">
    <property type="term" value="F:store-operated calcium channel activity"/>
    <property type="evidence" value="ECO:0007669"/>
    <property type="project" value="TreeGrafter"/>
</dbReference>
<dbReference type="Proteomes" id="UP000014760">
    <property type="component" value="Unassembled WGS sequence"/>
</dbReference>
<evidence type="ECO:0000256" key="9">
    <source>
        <dbReference type="ARBA" id="ARBA00023303"/>
    </source>
</evidence>
<dbReference type="PROSITE" id="PS50088">
    <property type="entry name" value="ANK_REPEAT"/>
    <property type="match status" value="1"/>
</dbReference>
<feature type="transmembrane region" description="Helical" evidence="12">
    <location>
        <begin position="608"/>
        <end position="635"/>
    </location>
</feature>
<organism evidence="14">
    <name type="scientific">Capitella teleta</name>
    <name type="common">Polychaete worm</name>
    <dbReference type="NCBI Taxonomy" id="283909"/>
    <lineage>
        <taxon>Eukaryota</taxon>
        <taxon>Metazoa</taxon>
        <taxon>Spiralia</taxon>
        <taxon>Lophotrochozoa</taxon>
        <taxon>Annelida</taxon>
        <taxon>Polychaeta</taxon>
        <taxon>Sedentaria</taxon>
        <taxon>Scolecida</taxon>
        <taxon>Capitellidae</taxon>
        <taxon>Capitella</taxon>
    </lineage>
</organism>
<dbReference type="PANTHER" id="PTHR10117">
    <property type="entry name" value="TRANSIENT RECEPTOR POTENTIAL CHANNEL"/>
    <property type="match status" value="1"/>
</dbReference>
<dbReference type="InterPro" id="IPR002110">
    <property type="entry name" value="Ankyrin_rpt"/>
</dbReference>
<evidence type="ECO:0000256" key="10">
    <source>
        <dbReference type="PROSITE-ProRule" id="PRU00023"/>
    </source>
</evidence>
<feature type="transmembrane region" description="Helical" evidence="12">
    <location>
        <begin position="492"/>
        <end position="512"/>
    </location>
</feature>
<keyword evidence="3 12" id="KW-0812">Transmembrane</keyword>
<keyword evidence="2" id="KW-0813">Transport</keyword>
<proteinExistence type="predicted"/>